<feature type="domain" description="VHS" evidence="1">
    <location>
        <begin position="20"/>
        <end position="47"/>
    </location>
</feature>
<dbReference type="PROSITE" id="PS50179">
    <property type="entry name" value="VHS"/>
    <property type="match status" value="1"/>
</dbReference>
<evidence type="ECO:0000313" key="2">
    <source>
        <dbReference type="Ensembl" id="ENSSANP00000036185.1"/>
    </source>
</evidence>
<protein>
    <recommendedName>
        <fullName evidence="1">VHS domain-containing protein</fullName>
    </recommendedName>
</protein>
<evidence type="ECO:0000259" key="1">
    <source>
        <dbReference type="PROSITE" id="PS50179"/>
    </source>
</evidence>
<dbReference type="Proteomes" id="UP000472260">
    <property type="component" value="Unassembled WGS sequence"/>
</dbReference>
<organism evidence="2 3">
    <name type="scientific">Sinocyclocheilus anshuiensis</name>
    <dbReference type="NCBI Taxonomy" id="1608454"/>
    <lineage>
        <taxon>Eukaryota</taxon>
        <taxon>Metazoa</taxon>
        <taxon>Chordata</taxon>
        <taxon>Craniata</taxon>
        <taxon>Vertebrata</taxon>
        <taxon>Euteleostomi</taxon>
        <taxon>Actinopterygii</taxon>
        <taxon>Neopterygii</taxon>
        <taxon>Teleostei</taxon>
        <taxon>Ostariophysi</taxon>
        <taxon>Cypriniformes</taxon>
        <taxon>Cyprinidae</taxon>
        <taxon>Cyprininae</taxon>
        <taxon>Sinocyclocheilus</taxon>
    </lineage>
</organism>
<proteinExistence type="predicted"/>
<dbReference type="PANTHER" id="PTHR13856:SF137">
    <property type="entry name" value="GH05942P"/>
    <property type="match status" value="1"/>
</dbReference>
<dbReference type="AlphaFoldDB" id="A0A671MTC1"/>
<dbReference type="Ensembl" id="ENSSANT00000038552.1">
    <property type="protein sequence ID" value="ENSSANP00000036185.1"/>
    <property type="gene ID" value="ENSSANG00000018542.1"/>
</dbReference>
<dbReference type="GO" id="GO:0007165">
    <property type="term" value="P:signal transduction"/>
    <property type="evidence" value="ECO:0007669"/>
    <property type="project" value="TreeGrafter"/>
</dbReference>
<dbReference type="GO" id="GO:0030276">
    <property type="term" value="F:clathrin binding"/>
    <property type="evidence" value="ECO:0007669"/>
    <property type="project" value="TreeGrafter"/>
</dbReference>
<dbReference type="PANTHER" id="PTHR13856">
    <property type="entry name" value="VHS DOMAIN CONTAINING PROTEIN FAMILY"/>
    <property type="match status" value="1"/>
</dbReference>
<name>A0A671MTC1_9TELE</name>
<dbReference type="Pfam" id="PF00790">
    <property type="entry name" value="VHS"/>
    <property type="match status" value="1"/>
</dbReference>
<dbReference type="GO" id="GO:0016020">
    <property type="term" value="C:membrane"/>
    <property type="evidence" value="ECO:0007669"/>
    <property type="project" value="TreeGrafter"/>
</dbReference>
<dbReference type="Gene3D" id="1.25.40.90">
    <property type="match status" value="1"/>
</dbReference>
<dbReference type="SUPFAM" id="SSF48464">
    <property type="entry name" value="ENTH/VHS domain"/>
    <property type="match status" value="1"/>
</dbReference>
<dbReference type="GO" id="GO:0043130">
    <property type="term" value="F:ubiquitin binding"/>
    <property type="evidence" value="ECO:0007669"/>
    <property type="project" value="InterPro"/>
</dbReference>
<dbReference type="InterPro" id="IPR002014">
    <property type="entry name" value="VHS_dom"/>
</dbReference>
<sequence>MEFLIGSPFSSPVGQRIQKATSAALQTEDWSLNLEICDIINETDDGPGVPHDGSIVSMCTSVLWSLWRAFWSERFCPKTTLP</sequence>
<accession>A0A671MTC1</accession>
<reference evidence="2" key="2">
    <citation type="submission" date="2025-09" db="UniProtKB">
        <authorList>
            <consortium name="Ensembl"/>
        </authorList>
    </citation>
    <scope>IDENTIFICATION</scope>
</reference>
<dbReference type="GO" id="GO:0035091">
    <property type="term" value="F:phosphatidylinositol binding"/>
    <property type="evidence" value="ECO:0007669"/>
    <property type="project" value="InterPro"/>
</dbReference>
<dbReference type="GO" id="GO:0005768">
    <property type="term" value="C:endosome"/>
    <property type="evidence" value="ECO:0007669"/>
    <property type="project" value="TreeGrafter"/>
</dbReference>
<dbReference type="InterPro" id="IPR008942">
    <property type="entry name" value="ENTH_VHS"/>
</dbReference>
<reference evidence="2" key="1">
    <citation type="submission" date="2025-08" db="UniProtKB">
        <authorList>
            <consortium name="Ensembl"/>
        </authorList>
    </citation>
    <scope>IDENTIFICATION</scope>
</reference>
<keyword evidence="3" id="KW-1185">Reference proteome</keyword>
<evidence type="ECO:0000313" key="3">
    <source>
        <dbReference type="Proteomes" id="UP000472260"/>
    </source>
</evidence>